<feature type="chain" id="PRO_5045941096" evidence="1">
    <location>
        <begin position="26"/>
        <end position="70"/>
    </location>
</feature>
<organism evidence="2 3">
    <name type="scientific">Methylocystis iwaonis</name>
    <dbReference type="NCBI Taxonomy" id="2885079"/>
    <lineage>
        <taxon>Bacteria</taxon>
        <taxon>Pseudomonadati</taxon>
        <taxon>Pseudomonadota</taxon>
        <taxon>Alphaproteobacteria</taxon>
        <taxon>Hyphomicrobiales</taxon>
        <taxon>Methylocystaceae</taxon>
        <taxon>Methylocystis</taxon>
    </lineage>
</organism>
<protein>
    <submittedName>
        <fullName evidence="2">Uncharacterized protein</fullName>
    </submittedName>
</protein>
<dbReference type="RefSeq" id="WP_281927741.1">
    <property type="nucleotide sequence ID" value="NZ_AP027142.1"/>
</dbReference>
<keyword evidence="3" id="KW-1185">Reference proteome</keyword>
<dbReference type="EMBL" id="AP027142">
    <property type="protein sequence ID" value="BDV34540.1"/>
    <property type="molecule type" value="Genomic_DNA"/>
</dbReference>
<evidence type="ECO:0000256" key="1">
    <source>
        <dbReference type="SAM" id="SignalP"/>
    </source>
</evidence>
<accession>A0ABN6VGS4</accession>
<dbReference type="Proteomes" id="UP001317629">
    <property type="component" value="Chromosome"/>
</dbReference>
<feature type="signal peptide" evidence="1">
    <location>
        <begin position="1"/>
        <end position="25"/>
    </location>
</feature>
<name>A0ABN6VGS4_9HYPH</name>
<keyword evidence="1" id="KW-0732">Signal</keyword>
<gene>
    <name evidence="2" type="ORF">SS37A_20690</name>
</gene>
<reference evidence="2 3" key="1">
    <citation type="journal article" date="2023" name="Int. J. Syst. Evol. Microbiol.">
        <title>Methylocystis iwaonis sp. nov., a type II methane-oxidizing bacterium from surface soil of a rice paddy field in Japan, and emended description of the genus Methylocystis (ex Whittenbury et al. 1970) Bowman et al. 1993.</title>
        <authorList>
            <person name="Kaise H."/>
            <person name="Sawadogo J.B."/>
            <person name="Alam M.S."/>
            <person name="Ueno C."/>
            <person name="Dianou D."/>
            <person name="Shinjo R."/>
            <person name="Asakawa S."/>
        </authorList>
    </citation>
    <scope>NUCLEOTIDE SEQUENCE [LARGE SCALE GENOMIC DNA]</scope>
    <source>
        <strain evidence="2 3">SS37A-Re</strain>
    </source>
</reference>
<proteinExistence type="predicted"/>
<sequence length="70" mass="7470">MKRRHILGLLIGASLAIGFEPVAEAMPAATPGIAAAGVSNAPVVQVVTRAGVVHRSTRRTARRVERRHTY</sequence>
<evidence type="ECO:0000313" key="2">
    <source>
        <dbReference type="EMBL" id="BDV34540.1"/>
    </source>
</evidence>
<evidence type="ECO:0000313" key="3">
    <source>
        <dbReference type="Proteomes" id="UP001317629"/>
    </source>
</evidence>